<dbReference type="VEuPathDB" id="FungiDB:FOMG_17972"/>
<name>W9Z1T9_FUSOX</name>
<evidence type="ECO:0000313" key="1">
    <source>
        <dbReference type="EMBL" id="EXK25360.1"/>
    </source>
</evidence>
<dbReference type="AlphaFoldDB" id="W9Z1T9"/>
<gene>
    <name evidence="1" type="ORF">FOMG_17972</name>
</gene>
<dbReference type="EMBL" id="JH659407">
    <property type="protein sequence ID" value="EXK25360.1"/>
    <property type="molecule type" value="Genomic_DNA"/>
</dbReference>
<reference evidence="1" key="2">
    <citation type="submission" date="2012-05" db="EMBL/GenBank/DDBJ databases">
        <title>Annotation of the Genome Sequence of Fusarium oxysporum f. sp. melonis 26406.</title>
        <authorList>
            <consortium name="The Broad Institute Genomics Platform"/>
            <person name="Ma L.-J."/>
            <person name="Corby-Kistler H."/>
            <person name="Broz K."/>
            <person name="Gale L.R."/>
            <person name="Jonkers W."/>
            <person name="O'Donnell K."/>
            <person name="Ploetz R."/>
            <person name="Steinberg C."/>
            <person name="Schwartz D.C."/>
            <person name="VanEtten H."/>
            <person name="Zhou S."/>
            <person name="Young S.K."/>
            <person name="Zeng Q."/>
            <person name="Gargeya S."/>
            <person name="Fitzgerald M."/>
            <person name="Abouelleil A."/>
            <person name="Alvarado L."/>
            <person name="Chapman S.B."/>
            <person name="Gainer-Dewar J."/>
            <person name="Goldberg J."/>
            <person name="Griggs A."/>
            <person name="Gujja S."/>
            <person name="Hansen M."/>
            <person name="Howarth C."/>
            <person name="Imamovic A."/>
            <person name="Ireland A."/>
            <person name="Larimer J."/>
            <person name="McCowan C."/>
            <person name="Murphy C."/>
            <person name="Pearson M."/>
            <person name="Poon T.W."/>
            <person name="Priest M."/>
            <person name="Roberts A."/>
            <person name="Saif S."/>
            <person name="Shea T."/>
            <person name="Sykes S."/>
            <person name="Wortman J."/>
            <person name="Nusbaum C."/>
            <person name="Birren B."/>
        </authorList>
    </citation>
    <scope>NUCLEOTIDE SEQUENCE</scope>
    <source>
        <strain evidence="1">26406</strain>
    </source>
</reference>
<accession>W9Z1T9</accession>
<reference evidence="1" key="1">
    <citation type="submission" date="2012-04" db="EMBL/GenBank/DDBJ databases">
        <title>The Genome Sequence of Fusarium oxysporum melonis.</title>
        <authorList>
            <consortium name="The Broad Institute Genome Sequencing Platform"/>
            <person name="Ma L.-J."/>
            <person name="Gale L.R."/>
            <person name="Schwartz D.C."/>
            <person name="Zhou S."/>
            <person name="Corby-Kistler H."/>
            <person name="Young S.K."/>
            <person name="Zeng Q."/>
            <person name="Gargeya S."/>
            <person name="Fitzgerald M."/>
            <person name="Haas B."/>
            <person name="Abouelleil A."/>
            <person name="Alvarado L."/>
            <person name="Arachchi H.M."/>
            <person name="Berlin A."/>
            <person name="Brown A."/>
            <person name="Chapman S.B."/>
            <person name="Chen Z."/>
            <person name="Dunbar C."/>
            <person name="Freedman E."/>
            <person name="Gearin G."/>
            <person name="Goldberg J."/>
            <person name="Griggs A."/>
            <person name="Gujja S."/>
            <person name="Heiman D."/>
            <person name="Howarth C."/>
            <person name="Larson L."/>
            <person name="Lui A."/>
            <person name="MacDonald P.J.P."/>
            <person name="Montmayeur A."/>
            <person name="Murphy C."/>
            <person name="Neiman D."/>
            <person name="Pearson M."/>
            <person name="Priest M."/>
            <person name="Roberts A."/>
            <person name="Saif S."/>
            <person name="Shea T."/>
            <person name="Shenoy N."/>
            <person name="Sisk P."/>
            <person name="Stolte C."/>
            <person name="Sykes S."/>
            <person name="Wortman J."/>
            <person name="Nusbaum C."/>
            <person name="Birren B."/>
        </authorList>
    </citation>
    <scope>NUCLEOTIDE SEQUENCE</scope>
    <source>
        <strain evidence="1">26406</strain>
    </source>
</reference>
<dbReference type="Proteomes" id="UP000030703">
    <property type="component" value="Unassembled WGS sequence"/>
</dbReference>
<sequence>MSSSSGFFRNGFAMHSCPMTQIAPRRQISILIKPSCLRLRKPLEHTISIFLPSWHRTGIKFEIKSDARFSLPYLASSEPEISQLPTLPVSFQLRHFVRSTAKLRLNTVEPRQPAVTF</sequence>
<protein>
    <submittedName>
        <fullName evidence="1">Uncharacterized protein</fullName>
    </submittedName>
</protein>
<proteinExistence type="predicted"/>
<dbReference type="HOGENOM" id="CLU_168429_0_0_1"/>
<organism evidence="1">
    <name type="scientific">Fusarium oxysporum f. sp. melonis 26406</name>
    <dbReference type="NCBI Taxonomy" id="1089452"/>
    <lineage>
        <taxon>Eukaryota</taxon>
        <taxon>Fungi</taxon>
        <taxon>Dikarya</taxon>
        <taxon>Ascomycota</taxon>
        <taxon>Pezizomycotina</taxon>
        <taxon>Sordariomycetes</taxon>
        <taxon>Hypocreomycetidae</taxon>
        <taxon>Hypocreales</taxon>
        <taxon>Nectriaceae</taxon>
        <taxon>Fusarium</taxon>
        <taxon>Fusarium oxysporum species complex</taxon>
    </lineage>
</organism>